<keyword evidence="2 7" id="KW-0378">Hydrolase</keyword>
<protein>
    <submittedName>
        <fullName evidence="7">p-loop containing nucleoside triphosphate hydrolase protein</fullName>
    </submittedName>
</protein>
<dbReference type="EMBL" id="KV429034">
    <property type="protein sequence ID" value="KZT74074.1"/>
    <property type="molecule type" value="Genomic_DNA"/>
</dbReference>
<dbReference type="OrthoDB" id="6692397at2759"/>
<dbReference type="Pfam" id="PF00271">
    <property type="entry name" value="Helicase_C"/>
    <property type="match status" value="1"/>
</dbReference>
<dbReference type="AlphaFoldDB" id="A0A165TWX8"/>
<dbReference type="Proteomes" id="UP000076727">
    <property type="component" value="Unassembled WGS sequence"/>
</dbReference>
<evidence type="ECO:0000256" key="4">
    <source>
        <dbReference type="ARBA" id="ARBA00022840"/>
    </source>
</evidence>
<dbReference type="InterPro" id="IPR050699">
    <property type="entry name" value="RNA-DNA_Helicase"/>
</dbReference>
<feature type="region of interest" description="Disordered" evidence="5">
    <location>
        <begin position="1"/>
        <end position="57"/>
    </location>
</feature>
<dbReference type="SUPFAM" id="SSF52540">
    <property type="entry name" value="P-loop containing nucleoside triphosphate hydrolases"/>
    <property type="match status" value="1"/>
</dbReference>
<dbReference type="Pfam" id="PF12513">
    <property type="entry name" value="SUV3_C"/>
    <property type="match status" value="1"/>
</dbReference>
<dbReference type="Gene3D" id="3.40.50.300">
    <property type="entry name" value="P-loop containing nucleotide triphosphate hydrolases"/>
    <property type="match status" value="2"/>
</dbReference>
<dbReference type="STRING" id="1314783.A0A165TWX8"/>
<dbReference type="Pfam" id="PF22527">
    <property type="entry name" value="DEXQc_Suv3"/>
    <property type="match status" value="2"/>
</dbReference>
<sequence>MVIRGRSAKASVPTAVRAKANPHASDFGAPPFKKPPGASSSHLSSSPLGPPPSPTHAGIESYLGKHVKIWAKGKVVADRLESFGLERSDIQPMLTRFVTAIKEISVLPALAYDEENLQRMADDFALPPTEKPKVVERWLTRLLFEWGHSAAGQAALGEVVSPLTLVKISELFQAADLSKPEAMFPITRIAPPRKIIMHVGPTNSGKTHHALRALAAARTGVYAGPLRLLAHEIWERLNKGQIIPAGVDVGKEEVEEDPAINFDVGLQPVIRKSADGRYVRPCNMITGEEQKIVDEHATLTSCTVEMVSVSQRYDVAVIDEIQLLGDPGRGGAWLRALLGLNAAEVHLCGEETAVPLVRSLLRATGDEVIVNHYKRLTPLQVENKSLNGDLSMIRKGDCIVVFSRKQLFVLKKRIEKSSGMQCAVAYGRLPPEIRSEQAALFNSPDSGYDVLVGTDAIGMGLNLKIKRVILYGTKKFDGIREVTLSTSQIKQIAGRAGRYGLHGDDSAGGFTTTLQQPDLPVLRKALAEPVQNLKEARISLFGPSYHAVATILPPNTGVLTVAEVLLYVSKLHPQCELEDTRKLQKRVEVLDAMQPALTISDQMTLQTAPAPVTDDSVLQALGVITRLYCENLRVGLQEAMREADLLEDHTVAVRMIMQGRGAEDEYQQALQTLETVHWVIVMYLWLSYRLPVAFVDQEEAFKLRDITERAMQKCLDLLTAIKGESTRHASSRPRKGGIQYRTKTEIKDEVSRRRTQTREHAKAQLERLQSVGVTTKEHARQ</sequence>
<reference evidence="7 8" key="1">
    <citation type="journal article" date="2016" name="Mol. Biol. Evol.">
        <title>Comparative Genomics of Early-Diverging Mushroom-Forming Fungi Provides Insights into the Origins of Lignocellulose Decay Capabilities.</title>
        <authorList>
            <person name="Nagy L.G."/>
            <person name="Riley R."/>
            <person name="Tritt A."/>
            <person name="Adam C."/>
            <person name="Daum C."/>
            <person name="Floudas D."/>
            <person name="Sun H."/>
            <person name="Yadav J.S."/>
            <person name="Pangilinan J."/>
            <person name="Larsson K.H."/>
            <person name="Matsuura K."/>
            <person name="Barry K."/>
            <person name="Labutti K."/>
            <person name="Kuo R."/>
            <person name="Ohm R.A."/>
            <person name="Bhattacharya S.S."/>
            <person name="Shirouzu T."/>
            <person name="Yoshinaga Y."/>
            <person name="Martin F.M."/>
            <person name="Grigoriev I.V."/>
            <person name="Hibbett D.S."/>
        </authorList>
    </citation>
    <scope>NUCLEOTIDE SEQUENCE [LARGE SCALE GENOMIC DNA]</scope>
    <source>
        <strain evidence="7 8">L-15889</strain>
    </source>
</reference>
<dbReference type="InterPro" id="IPR027417">
    <property type="entry name" value="P-loop_NTPase"/>
</dbReference>
<feature type="compositionally biased region" description="Basic and acidic residues" evidence="5">
    <location>
        <begin position="742"/>
        <end position="765"/>
    </location>
</feature>
<dbReference type="PROSITE" id="PS51194">
    <property type="entry name" value="HELICASE_CTER"/>
    <property type="match status" value="1"/>
</dbReference>
<dbReference type="GO" id="GO:0005524">
    <property type="term" value="F:ATP binding"/>
    <property type="evidence" value="ECO:0007669"/>
    <property type="project" value="UniProtKB-KW"/>
</dbReference>
<evidence type="ECO:0000259" key="6">
    <source>
        <dbReference type="PROSITE" id="PS51194"/>
    </source>
</evidence>
<feature type="region of interest" description="Disordered" evidence="5">
    <location>
        <begin position="726"/>
        <end position="781"/>
    </location>
</feature>
<keyword evidence="4" id="KW-0067">ATP-binding</keyword>
<dbReference type="GO" id="GO:0045025">
    <property type="term" value="C:mitochondrial degradosome"/>
    <property type="evidence" value="ECO:0007669"/>
    <property type="project" value="TreeGrafter"/>
</dbReference>
<evidence type="ECO:0000256" key="2">
    <source>
        <dbReference type="ARBA" id="ARBA00022801"/>
    </source>
</evidence>
<evidence type="ECO:0000256" key="3">
    <source>
        <dbReference type="ARBA" id="ARBA00022806"/>
    </source>
</evidence>
<accession>A0A165TWX8</accession>
<dbReference type="InterPro" id="IPR001650">
    <property type="entry name" value="Helicase_C-like"/>
</dbReference>
<organism evidence="7 8">
    <name type="scientific">Daedalea quercina L-15889</name>
    <dbReference type="NCBI Taxonomy" id="1314783"/>
    <lineage>
        <taxon>Eukaryota</taxon>
        <taxon>Fungi</taxon>
        <taxon>Dikarya</taxon>
        <taxon>Basidiomycota</taxon>
        <taxon>Agaricomycotina</taxon>
        <taxon>Agaricomycetes</taxon>
        <taxon>Polyporales</taxon>
        <taxon>Fomitopsis</taxon>
    </lineage>
</organism>
<dbReference type="SMART" id="SM00490">
    <property type="entry name" value="HELICc"/>
    <property type="match status" value="1"/>
</dbReference>
<dbReference type="InterPro" id="IPR055206">
    <property type="entry name" value="DEXQc_SUV3"/>
</dbReference>
<dbReference type="PANTHER" id="PTHR12131">
    <property type="entry name" value="ATP-DEPENDENT RNA AND DNA HELICASE"/>
    <property type="match status" value="1"/>
</dbReference>
<evidence type="ECO:0000256" key="1">
    <source>
        <dbReference type="ARBA" id="ARBA00022741"/>
    </source>
</evidence>
<keyword evidence="1" id="KW-0547">Nucleotide-binding</keyword>
<keyword evidence="8" id="KW-1185">Reference proteome</keyword>
<dbReference type="CDD" id="cd18805">
    <property type="entry name" value="SF2_C_suv3"/>
    <property type="match status" value="1"/>
</dbReference>
<dbReference type="PANTHER" id="PTHR12131:SF1">
    <property type="entry name" value="ATP-DEPENDENT RNA HELICASE SUPV3L1, MITOCHONDRIAL-RELATED"/>
    <property type="match status" value="1"/>
</dbReference>
<dbReference type="InterPro" id="IPR022192">
    <property type="entry name" value="SUV3_C"/>
</dbReference>
<dbReference type="GO" id="GO:0016787">
    <property type="term" value="F:hydrolase activity"/>
    <property type="evidence" value="ECO:0007669"/>
    <property type="project" value="UniProtKB-KW"/>
</dbReference>
<evidence type="ECO:0000313" key="7">
    <source>
        <dbReference type="EMBL" id="KZT74074.1"/>
    </source>
</evidence>
<dbReference type="GO" id="GO:0004386">
    <property type="term" value="F:helicase activity"/>
    <property type="evidence" value="ECO:0007669"/>
    <property type="project" value="UniProtKB-KW"/>
</dbReference>
<keyword evidence="3" id="KW-0347">Helicase</keyword>
<evidence type="ECO:0000256" key="5">
    <source>
        <dbReference type="SAM" id="MobiDB-lite"/>
    </source>
</evidence>
<name>A0A165TWX8_9APHY</name>
<dbReference type="FunFam" id="3.40.50.300:FF:000957">
    <property type="entry name" value="ATP-dependent RNA helicase SUV3L, mitochondrial"/>
    <property type="match status" value="1"/>
</dbReference>
<dbReference type="GO" id="GO:0000965">
    <property type="term" value="P:mitochondrial RNA 3'-end processing"/>
    <property type="evidence" value="ECO:0007669"/>
    <property type="project" value="TreeGrafter"/>
</dbReference>
<feature type="compositionally biased region" description="Low complexity" evidence="5">
    <location>
        <begin position="35"/>
        <end position="47"/>
    </location>
</feature>
<dbReference type="Gene3D" id="1.20.58.1080">
    <property type="match status" value="1"/>
</dbReference>
<gene>
    <name evidence="7" type="ORF">DAEQUDRAFT_761526</name>
</gene>
<feature type="domain" description="Helicase C-terminal" evidence="6">
    <location>
        <begin position="385"/>
        <end position="537"/>
    </location>
</feature>
<proteinExistence type="predicted"/>
<evidence type="ECO:0000313" key="8">
    <source>
        <dbReference type="Proteomes" id="UP000076727"/>
    </source>
</evidence>